<dbReference type="AlphaFoldDB" id="A0A7W4VVJ2"/>
<evidence type="ECO:0000259" key="1">
    <source>
        <dbReference type="Pfam" id="PF10006"/>
    </source>
</evidence>
<proteinExistence type="predicted"/>
<comment type="caution">
    <text evidence="2">The sequence shown here is derived from an EMBL/GenBank/DDBJ whole genome shotgun (WGS) entry which is preliminary data.</text>
</comment>
<feature type="domain" description="DUF2249" evidence="1">
    <location>
        <begin position="7"/>
        <end position="75"/>
    </location>
</feature>
<dbReference type="Pfam" id="PF10006">
    <property type="entry name" value="DUF2249"/>
    <property type="match status" value="1"/>
</dbReference>
<accession>A0A7W4VVJ2</accession>
<reference evidence="2 3" key="1">
    <citation type="submission" date="2020-08" db="EMBL/GenBank/DDBJ databases">
        <title>Sequencing the genomes of 1000 actinobacteria strains.</title>
        <authorList>
            <person name="Klenk H.-P."/>
        </authorList>
    </citation>
    <scope>NUCLEOTIDE SEQUENCE [LARGE SCALE GENOMIC DNA]</scope>
    <source>
        <strain evidence="2 3">DSM 105498</strain>
    </source>
</reference>
<dbReference type="Proteomes" id="UP000589626">
    <property type="component" value="Unassembled WGS sequence"/>
</dbReference>
<protein>
    <submittedName>
        <fullName evidence="2">Uncharacterized protein (DUF2249 family)</fullName>
    </submittedName>
</protein>
<organism evidence="2 3">
    <name type="scientific">Nocardioides soli</name>
    <dbReference type="NCBI Taxonomy" id="1036020"/>
    <lineage>
        <taxon>Bacteria</taxon>
        <taxon>Bacillati</taxon>
        <taxon>Actinomycetota</taxon>
        <taxon>Actinomycetes</taxon>
        <taxon>Propionibacteriales</taxon>
        <taxon>Nocardioidaceae</taxon>
        <taxon>Nocardioides</taxon>
    </lineage>
</organism>
<keyword evidence="3" id="KW-1185">Reference proteome</keyword>
<name>A0A7W4VVJ2_9ACTN</name>
<evidence type="ECO:0000313" key="3">
    <source>
        <dbReference type="Proteomes" id="UP000589626"/>
    </source>
</evidence>
<dbReference type="RefSeq" id="WP_183592490.1">
    <property type="nucleotide sequence ID" value="NZ_JACHWR010000002.1"/>
</dbReference>
<gene>
    <name evidence="2" type="ORF">FHU40_002350</name>
</gene>
<dbReference type="EMBL" id="JACHWR010000002">
    <property type="protein sequence ID" value="MBB3042532.1"/>
    <property type="molecule type" value="Genomic_DNA"/>
</dbReference>
<dbReference type="InterPro" id="IPR018720">
    <property type="entry name" value="DUF2249"/>
</dbReference>
<evidence type="ECO:0000313" key="2">
    <source>
        <dbReference type="EMBL" id="MBB3042532.1"/>
    </source>
</evidence>
<sequence length="76" mass="9082">MQDLKQLDIRPHPPARRHELIFETYYALAPGEAFELVNDHDPKPMYYQFEAEHTGRFTWEPTEQGPEVWKVRIGRT</sequence>